<dbReference type="Proteomes" id="UP000826656">
    <property type="component" value="Unassembled WGS sequence"/>
</dbReference>
<protein>
    <submittedName>
        <fullName evidence="1">Uncharacterized protein</fullName>
    </submittedName>
</protein>
<dbReference type="EMBL" id="JAIVGD010000023">
    <property type="protein sequence ID" value="KAH0743000.1"/>
    <property type="molecule type" value="Genomic_DNA"/>
</dbReference>
<accession>A0ABQ7UBD5</accession>
<sequence length="103" mass="12210">MFRKYGNQFIFKDIVFMDDELAFIEAKNLSVLIDLAFNKKRECDRFVHNDLKKFEKNVDAKFVGMKAFMDSAFKHIIEELKSLQNDVSTNKDLCVERITEFNM</sequence>
<evidence type="ECO:0000313" key="2">
    <source>
        <dbReference type="Proteomes" id="UP000826656"/>
    </source>
</evidence>
<comment type="caution">
    <text evidence="1">The sequence shown here is derived from an EMBL/GenBank/DDBJ whole genome shotgun (WGS) entry which is preliminary data.</text>
</comment>
<name>A0ABQ7UBD5_SOLTU</name>
<organism evidence="1 2">
    <name type="scientific">Solanum tuberosum</name>
    <name type="common">Potato</name>
    <dbReference type="NCBI Taxonomy" id="4113"/>
    <lineage>
        <taxon>Eukaryota</taxon>
        <taxon>Viridiplantae</taxon>
        <taxon>Streptophyta</taxon>
        <taxon>Embryophyta</taxon>
        <taxon>Tracheophyta</taxon>
        <taxon>Spermatophyta</taxon>
        <taxon>Magnoliopsida</taxon>
        <taxon>eudicotyledons</taxon>
        <taxon>Gunneridae</taxon>
        <taxon>Pentapetalae</taxon>
        <taxon>asterids</taxon>
        <taxon>lamiids</taxon>
        <taxon>Solanales</taxon>
        <taxon>Solanaceae</taxon>
        <taxon>Solanoideae</taxon>
        <taxon>Solaneae</taxon>
        <taxon>Solanum</taxon>
    </lineage>
</organism>
<keyword evidence="2" id="KW-1185">Reference proteome</keyword>
<reference evidence="1 2" key="1">
    <citation type="journal article" date="2021" name="bioRxiv">
        <title>Chromosome-scale and haplotype-resolved genome assembly of a tetraploid potato cultivar.</title>
        <authorList>
            <person name="Sun H."/>
            <person name="Jiao W.-B."/>
            <person name="Krause K."/>
            <person name="Campoy J.A."/>
            <person name="Goel M."/>
            <person name="Folz-Donahue K."/>
            <person name="Kukat C."/>
            <person name="Huettel B."/>
            <person name="Schneeberger K."/>
        </authorList>
    </citation>
    <scope>NUCLEOTIDE SEQUENCE [LARGE SCALE GENOMIC DNA]</scope>
    <source>
        <strain evidence="1">SolTubOtavaFocal</strain>
        <tissue evidence="1">Leaves</tissue>
    </source>
</reference>
<proteinExistence type="predicted"/>
<evidence type="ECO:0000313" key="1">
    <source>
        <dbReference type="EMBL" id="KAH0743000.1"/>
    </source>
</evidence>
<gene>
    <name evidence="1" type="ORF">KY290_030993</name>
</gene>